<organism evidence="2 3">
    <name type="scientific">Rhodopirellula islandica</name>
    <dbReference type="NCBI Taxonomy" id="595434"/>
    <lineage>
        <taxon>Bacteria</taxon>
        <taxon>Pseudomonadati</taxon>
        <taxon>Planctomycetota</taxon>
        <taxon>Planctomycetia</taxon>
        <taxon>Pirellulales</taxon>
        <taxon>Pirellulaceae</taxon>
        <taxon>Rhodopirellula</taxon>
    </lineage>
</organism>
<name>A0A0J1BCF0_RHOIS</name>
<keyword evidence="3" id="KW-1185">Reference proteome</keyword>
<feature type="region of interest" description="Disordered" evidence="1">
    <location>
        <begin position="13"/>
        <end position="44"/>
    </location>
</feature>
<evidence type="ECO:0000256" key="1">
    <source>
        <dbReference type="SAM" id="MobiDB-lite"/>
    </source>
</evidence>
<dbReference type="PATRIC" id="fig|595434.4.peg.3624"/>
<dbReference type="STRING" id="595434.RISK_003819"/>
<feature type="compositionally biased region" description="Low complexity" evidence="1">
    <location>
        <begin position="35"/>
        <end position="44"/>
    </location>
</feature>
<dbReference type="Proteomes" id="UP000036367">
    <property type="component" value="Unassembled WGS sequence"/>
</dbReference>
<reference evidence="2" key="1">
    <citation type="submission" date="2015-05" db="EMBL/GenBank/DDBJ databases">
        <title>Permanent draft genome of Rhodopirellula islandicus K833.</title>
        <authorList>
            <person name="Kizina J."/>
            <person name="Richter M."/>
            <person name="Glockner F.O."/>
            <person name="Harder J."/>
        </authorList>
    </citation>
    <scope>NUCLEOTIDE SEQUENCE [LARGE SCALE GENOMIC DNA]</scope>
    <source>
        <strain evidence="2">K833</strain>
    </source>
</reference>
<dbReference type="AlphaFoldDB" id="A0A0J1BCF0"/>
<comment type="caution">
    <text evidence="2">The sequence shown here is derived from an EMBL/GenBank/DDBJ whole genome shotgun (WGS) entry which is preliminary data.</text>
</comment>
<sequence>MIGWDQIRGKKETRELQSNLPSAENARRRERDGWSLAGQSLSSSSAGIEFAACFARRLNHFTARKKGRRL</sequence>
<dbReference type="EMBL" id="LECT01000029">
    <property type="protein sequence ID" value="KLU04233.1"/>
    <property type="molecule type" value="Genomic_DNA"/>
</dbReference>
<protein>
    <submittedName>
        <fullName evidence="2">Uncharacterized protein</fullName>
    </submittedName>
</protein>
<evidence type="ECO:0000313" key="3">
    <source>
        <dbReference type="Proteomes" id="UP000036367"/>
    </source>
</evidence>
<gene>
    <name evidence="2" type="ORF">RISK_003819</name>
</gene>
<accession>A0A0J1BCF0</accession>
<proteinExistence type="predicted"/>
<evidence type="ECO:0000313" key="2">
    <source>
        <dbReference type="EMBL" id="KLU04233.1"/>
    </source>
</evidence>